<organism evidence="8 9">
    <name type="scientific">Penicillium fimorum</name>
    <dbReference type="NCBI Taxonomy" id="1882269"/>
    <lineage>
        <taxon>Eukaryota</taxon>
        <taxon>Fungi</taxon>
        <taxon>Dikarya</taxon>
        <taxon>Ascomycota</taxon>
        <taxon>Pezizomycotina</taxon>
        <taxon>Eurotiomycetes</taxon>
        <taxon>Eurotiomycetidae</taxon>
        <taxon>Eurotiales</taxon>
        <taxon>Aspergillaceae</taxon>
        <taxon>Penicillium</taxon>
    </lineage>
</organism>
<evidence type="ECO:0000256" key="5">
    <source>
        <dbReference type="ARBA" id="ARBA00038359"/>
    </source>
</evidence>
<sequence length="328" mass="36815">VAWYVCTVAACIFLVCRLVVRVRLLKRLYLDDLFVALAALCLIGDLAIQHYMFSQGMSEMAKSTVDGQINMMKMIIPGSTLYVTSLWLIKASMVIFYKRLADRTRYQIVYNVTLGLLAATWLVLFFDIVFKCYPVQRLWQAILNPQLACPPEPSRINYWLTILFNIFTDVFIICLPITQVARLKMPKKQKWGVISVFLLGILVVITSIIRAIYSYRNEQMITCTVSMIETAIAIIASCLPVLRTLVFGSHSRKGTSSGRRGYELSHSGIHTGTNTQHTAVSTSRGQVDRGIDDISFNDSEDGLVKDTTPISGTGIAVRHEYSVHQDAV</sequence>
<evidence type="ECO:0000256" key="3">
    <source>
        <dbReference type="ARBA" id="ARBA00022989"/>
    </source>
</evidence>
<feature type="transmembrane region" description="Helical" evidence="6">
    <location>
        <begin position="33"/>
        <end position="54"/>
    </location>
</feature>
<feature type="transmembrane region" description="Helical" evidence="6">
    <location>
        <begin position="74"/>
        <end position="96"/>
    </location>
</feature>
<keyword evidence="3 6" id="KW-1133">Transmembrane helix</keyword>
<evidence type="ECO:0000259" key="7">
    <source>
        <dbReference type="Pfam" id="PF20684"/>
    </source>
</evidence>
<evidence type="ECO:0000256" key="1">
    <source>
        <dbReference type="ARBA" id="ARBA00004141"/>
    </source>
</evidence>
<comment type="similarity">
    <text evidence="5">Belongs to the SAT4 family.</text>
</comment>
<feature type="transmembrane region" description="Helical" evidence="6">
    <location>
        <begin position="191"/>
        <end position="213"/>
    </location>
</feature>
<dbReference type="OrthoDB" id="2988756at2759"/>
<gene>
    <name evidence="8" type="ORF">N7463_001611</name>
</gene>
<reference evidence="8" key="2">
    <citation type="journal article" date="2023" name="IMA Fungus">
        <title>Comparative genomic study of the Penicillium genus elucidates a diverse pangenome and 15 lateral gene transfer events.</title>
        <authorList>
            <person name="Petersen C."/>
            <person name="Sorensen T."/>
            <person name="Nielsen M.R."/>
            <person name="Sondergaard T.E."/>
            <person name="Sorensen J.L."/>
            <person name="Fitzpatrick D.A."/>
            <person name="Frisvad J.C."/>
            <person name="Nielsen K.L."/>
        </authorList>
    </citation>
    <scope>NUCLEOTIDE SEQUENCE</scope>
    <source>
        <strain evidence="8">IBT 29495</strain>
    </source>
</reference>
<name>A0A9X0C873_9EURO</name>
<feature type="transmembrane region" description="Helical" evidence="6">
    <location>
        <begin position="219"/>
        <end position="242"/>
    </location>
</feature>
<accession>A0A9X0C873</accession>
<evidence type="ECO:0000256" key="4">
    <source>
        <dbReference type="ARBA" id="ARBA00023136"/>
    </source>
</evidence>
<comment type="subcellular location">
    <subcellularLocation>
        <location evidence="1">Membrane</location>
        <topology evidence="1">Multi-pass membrane protein</topology>
    </subcellularLocation>
</comment>
<proteinExistence type="inferred from homology"/>
<dbReference type="AlphaFoldDB" id="A0A9X0C873"/>
<evidence type="ECO:0000256" key="2">
    <source>
        <dbReference type="ARBA" id="ARBA00022692"/>
    </source>
</evidence>
<evidence type="ECO:0000313" key="9">
    <source>
        <dbReference type="Proteomes" id="UP001149954"/>
    </source>
</evidence>
<dbReference type="PANTHER" id="PTHR33048">
    <property type="entry name" value="PTH11-LIKE INTEGRAL MEMBRANE PROTEIN (AFU_ORTHOLOGUE AFUA_5G11245)"/>
    <property type="match status" value="1"/>
</dbReference>
<keyword evidence="2 6" id="KW-0812">Transmembrane</keyword>
<dbReference type="Proteomes" id="UP001149954">
    <property type="component" value="Unassembled WGS sequence"/>
</dbReference>
<dbReference type="PANTHER" id="PTHR33048:SF114">
    <property type="entry name" value="MEMBRANE PROTEIN PTH11-LIKE, PUTATIVE (AFU_ORTHOLOGUE AFUA_7G06620)-RELATED"/>
    <property type="match status" value="1"/>
</dbReference>
<feature type="transmembrane region" description="Helical" evidence="6">
    <location>
        <begin position="156"/>
        <end position="179"/>
    </location>
</feature>
<keyword evidence="9" id="KW-1185">Reference proteome</keyword>
<feature type="transmembrane region" description="Helical" evidence="6">
    <location>
        <begin position="108"/>
        <end position="130"/>
    </location>
</feature>
<dbReference type="GO" id="GO:0016020">
    <property type="term" value="C:membrane"/>
    <property type="evidence" value="ECO:0007669"/>
    <property type="project" value="UniProtKB-SubCell"/>
</dbReference>
<feature type="non-terminal residue" evidence="8">
    <location>
        <position position="1"/>
    </location>
</feature>
<evidence type="ECO:0000313" key="8">
    <source>
        <dbReference type="EMBL" id="KAJ5512059.1"/>
    </source>
</evidence>
<dbReference type="Pfam" id="PF20684">
    <property type="entry name" value="Fung_rhodopsin"/>
    <property type="match status" value="1"/>
</dbReference>
<protein>
    <recommendedName>
        <fullName evidence="7">Rhodopsin domain-containing protein</fullName>
    </recommendedName>
</protein>
<comment type="caution">
    <text evidence="8">The sequence shown here is derived from an EMBL/GenBank/DDBJ whole genome shotgun (WGS) entry which is preliminary data.</text>
</comment>
<feature type="domain" description="Rhodopsin" evidence="7">
    <location>
        <begin position="17"/>
        <end position="246"/>
    </location>
</feature>
<dbReference type="InterPro" id="IPR052337">
    <property type="entry name" value="SAT4-like"/>
</dbReference>
<dbReference type="EMBL" id="JAPWDS010000002">
    <property type="protein sequence ID" value="KAJ5512059.1"/>
    <property type="molecule type" value="Genomic_DNA"/>
</dbReference>
<reference evidence="8" key="1">
    <citation type="submission" date="2022-12" db="EMBL/GenBank/DDBJ databases">
        <authorList>
            <person name="Petersen C."/>
        </authorList>
    </citation>
    <scope>NUCLEOTIDE SEQUENCE</scope>
    <source>
        <strain evidence="8">IBT 29495</strain>
    </source>
</reference>
<evidence type="ECO:0000256" key="6">
    <source>
        <dbReference type="SAM" id="Phobius"/>
    </source>
</evidence>
<keyword evidence="4 6" id="KW-0472">Membrane</keyword>
<dbReference type="InterPro" id="IPR049326">
    <property type="entry name" value="Rhodopsin_dom_fungi"/>
</dbReference>